<evidence type="ECO:0000256" key="1">
    <source>
        <dbReference type="SAM" id="Phobius"/>
    </source>
</evidence>
<reference evidence="2 3" key="1">
    <citation type="journal article" date="2018" name="Int. J. Syst. Evol. Microbiol.">
        <title>Zhouia spongiae sp. nov., isolated from a marine sponge.</title>
        <authorList>
            <person name="Zhuang L."/>
            <person name="Lin B."/>
            <person name="Qin F."/>
            <person name="Luo L."/>
        </authorList>
    </citation>
    <scope>NUCLEOTIDE SEQUENCE [LARGE SCALE GENOMIC DNA]</scope>
    <source>
        <strain evidence="2 3">HN-Y44</strain>
    </source>
</reference>
<dbReference type="EMBL" id="CP094326">
    <property type="protein sequence ID" value="UNY98213.1"/>
    <property type="molecule type" value="Genomic_DNA"/>
</dbReference>
<keyword evidence="1" id="KW-0472">Membrane</keyword>
<sequence>MLLKNLCYLLLIFQAPEEIPKDSDNDPVDFTAFENILIYIIIPILIFVLYFVWRQMKQRERKKRR</sequence>
<keyword evidence="3" id="KW-1185">Reference proteome</keyword>
<dbReference type="RefSeq" id="WP_242936620.1">
    <property type="nucleotide sequence ID" value="NZ_CP094326.1"/>
</dbReference>
<name>A0ABY3YKJ7_9FLAO</name>
<evidence type="ECO:0000313" key="2">
    <source>
        <dbReference type="EMBL" id="UNY98213.1"/>
    </source>
</evidence>
<dbReference type="Proteomes" id="UP000829476">
    <property type="component" value="Chromosome"/>
</dbReference>
<evidence type="ECO:0000313" key="3">
    <source>
        <dbReference type="Proteomes" id="UP000829476"/>
    </source>
</evidence>
<feature type="transmembrane region" description="Helical" evidence="1">
    <location>
        <begin position="36"/>
        <end position="53"/>
    </location>
</feature>
<gene>
    <name evidence="2" type="ORF">MQE36_14115</name>
</gene>
<keyword evidence="1" id="KW-1133">Transmembrane helix</keyword>
<keyword evidence="1" id="KW-0812">Transmembrane</keyword>
<protein>
    <submittedName>
        <fullName evidence="2">Adenylosuccinate synthetase</fullName>
    </submittedName>
</protein>
<accession>A0ABY3YKJ7</accession>
<proteinExistence type="predicted"/>
<organism evidence="2 3">
    <name type="scientific">Zhouia spongiae</name>
    <dbReference type="NCBI Taxonomy" id="2202721"/>
    <lineage>
        <taxon>Bacteria</taxon>
        <taxon>Pseudomonadati</taxon>
        <taxon>Bacteroidota</taxon>
        <taxon>Flavobacteriia</taxon>
        <taxon>Flavobacteriales</taxon>
        <taxon>Flavobacteriaceae</taxon>
        <taxon>Zhouia</taxon>
    </lineage>
</organism>